<proteinExistence type="predicted"/>
<dbReference type="Gene3D" id="3.40.50.1000">
    <property type="entry name" value="HAD superfamily/HAD-like"/>
    <property type="match status" value="1"/>
</dbReference>
<dbReference type="InterPro" id="IPR005135">
    <property type="entry name" value="Endo/exonuclease/phosphatase"/>
</dbReference>
<dbReference type="InterPro" id="IPR023214">
    <property type="entry name" value="HAD_sf"/>
</dbReference>
<dbReference type="Pfam" id="PF03767">
    <property type="entry name" value="Acid_phosphat_B"/>
    <property type="match status" value="1"/>
</dbReference>
<dbReference type="InterPro" id="IPR036412">
    <property type="entry name" value="HAD-like_sf"/>
</dbReference>
<accession>A0AA37T1G4</accession>
<keyword evidence="1" id="KW-0732">Signal</keyword>
<evidence type="ECO:0000313" key="3">
    <source>
        <dbReference type="EMBL" id="GLS25275.1"/>
    </source>
</evidence>
<dbReference type="SUPFAM" id="SSF56219">
    <property type="entry name" value="DNase I-like"/>
    <property type="match status" value="1"/>
</dbReference>
<dbReference type="Gene3D" id="3.60.10.10">
    <property type="entry name" value="Endonuclease/exonuclease/phosphatase"/>
    <property type="match status" value="1"/>
</dbReference>
<sequence length="586" mass="64707">MNRIKKQLSKTLQAIVKGSLVGVGLWGTVTLNASANPALSGQAEEASKVSVEKIRVATWNIEHLAEKNGQGCRARDDADYQQLQTFAATLKADVVALQEVESKKAVERVFPKKEWDVIISPRPDTEPYDCREAGQKSTTQRVALAIRKGVGYDYDPDDNFEEITVGNKGLRYGVVVKLTDTIPATELMAVHLKSGCFVSDYTDSDREACTLFSQQVPLVDEWMESHFEDGTPFVMLGDFNHRLAGTENRAWREFSQMDLENNQTVSSPIINAMAGVSGCHPRYPEPIDHILLGSSAAYGYLPGSTKVHAFPGKKGQPMTVEDMLSDHCPITADIAKNPMSRMKAGAMTAKAATTGHVSTAVTWTQKAVEYKVLTEKLYLDAVATKVPLFKQLSGRWVVYMDVDETILDNSDYNKSRDLLAEGFSKDSWNEWVSKEAAGEVPGSKAFINSVLDAGGKIALITNRNREMDKHTWRNMEKLGYPMSRENICILGRIGEDKNAIGQPGIVNDKDLRRVEVASGKAKDCWKTDPSLKTVWGQTYSVAYEVGDNIQDFTQLLQKSSDANALSKLQGSSFLLLPNAMYGSWAH</sequence>
<dbReference type="RefSeq" id="WP_232595781.1">
    <property type="nucleotide sequence ID" value="NZ_BSPD01000028.1"/>
</dbReference>
<dbReference type="AlphaFoldDB" id="A0AA37T1G4"/>
<dbReference type="PANTHER" id="PTHR31284:SF10">
    <property type="entry name" value="ACID PHOSPHATASE-LIKE PROTEIN"/>
    <property type="match status" value="1"/>
</dbReference>
<dbReference type="InterPro" id="IPR036691">
    <property type="entry name" value="Endo/exonu/phosph_ase_sf"/>
</dbReference>
<name>A0AA37T1G4_9GAMM</name>
<organism evidence="3 4">
    <name type="scientific">Marinibactrum halimedae</name>
    <dbReference type="NCBI Taxonomy" id="1444977"/>
    <lineage>
        <taxon>Bacteria</taxon>
        <taxon>Pseudomonadati</taxon>
        <taxon>Pseudomonadota</taxon>
        <taxon>Gammaproteobacteria</taxon>
        <taxon>Cellvibrionales</taxon>
        <taxon>Cellvibrionaceae</taxon>
        <taxon>Marinibactrum</taxon>
    </lineage>
</organism>
<dbReference type="SUPFAM" id="SSF56784">
    <property type="entry name" value="HAD-like"/>
    <property type="match status" value="1"/>
</dbReference>
<keyword evidence="4" id="KW-1185">Reference proteome</keyword>
<dbReference type="Pfam" id="PF03372">
    <property type="entry name" value="Exo_endo_phos"/>
    <property type="match status" value="1"/>
</dbReference>
<dbReference type="EMBL" id="BSPD01000028">
    <property type="protein sequence ID" value="GLS25275.1"/>
    <property type="molecule type" value="Genomic_DNA"/>
</dbReference>
<protein>
    <recommendedName>
        <fullName evidence="2">Endonuclease/exonuclease/phosphatase domain-containing protein</fullName>
    </recommendedName>
</protein>
<dbReference type="InterPro" id="IPR005519">
    <property type="entry name" value="Acid_phosphat_B-like"/>
</dbReference>
<feature type="domain" description="Endonuclease/exonuclease/phosphatase" evidence="2">
    <location>
        <begin position="57"/>
        <end position="296"/>
    </location>
</feature>
<evidence type="ECO:0000259" key="2">
    <source>
        <dbReference type="Pfam" id="PF03372"/>
    </source>
</evidence>
<comment type="caution">
    <text evidence="3">The sequence shown here is derived from an EMBL/GenBank/DDBJ whole genome shotgun (WGS) entry which is preliminary data.</text>
</comment>
<reference evidence="3 4" key="1">
    <citation type="journal article" date="2014" name="Int. J. Syst. Evol. Microbiol.">
        <title>Complete genome sequence of Corynebacterium casei LMG S-19264T (=DSM 44701T), isolated from a smear-ripened cheese.</title>
        <authorList>
            <consortium name="US DOE Joint Genome Institute (JGI-PGF)"/>
            <person name="Walter F."/>
            <person name="Albersmeier A."/>
            <person name="Kalinowski J."/>
            <person name="Ruckert C."/>
        </authorList>
    </citation>
    <scope>NUCLEOTIDE SEQUENCE [LARGE SCALE GENOMIC DNA]</scope>
    <source>
        <strain evidence="3 4">NBRC 110095</strain>
    </source>
</reference>
<dbReference type="PANTHER" id="PTHR31284">
    <property type="entry name" value="ACID PHOSPHATASE-LIKE PROTEIN"/>
    <property type="match status" value="1"/>
</dbReference>
<dbReference type="GO" id="GO:0003824">
    <property type="term" value="F:catalytic activity"/>
    <property type="evidence" value="ECO:0007669"/>
    <property type="project" value="InterPro"/>
</dbReference>
<dbReference type="Proteomes" id="UP001156870">
    <property type="component" value="Unassembled WGS sequence"/>
</dbReference>
<gene>
    <name evidence="3" type="ORF">GCM10007877_09890</name>
</gene>
<evidence type="ECO:0000313" key="4">
    <source>
        <dbReference type="Proteomes" id="UP001156870"/>
    </source>
</evidence>
<evidence type="ECO:0000256" key="1">
    <source>
        <dbReference type="ARBA" id="ARBA00022729"/>
    </source>
</evidence>